<dbReference type="KEGG" id="coy:HF329_13480"/>
<dbReference type="AlphaFoldDB" id="A0AAE7D7I5"/>
<dbReference type="RefSeq" id="WP_168804531.1">
    <property type="nucleotide sequence ID" value="NZ_CP051205.1"/>
</dbReference>
<dbReference type="Gene3D" id="1.10.10.60">
    <property type="entry name" value="Homeodomain-like"/>
    <property type="match status" value="2"/>
</dbReference>
<dbReference type="PRINTS" id="PR00032">
    <property type="entry name" value="HTHARAC"/>
</dbReference>
<dbReference type="PANTHER" id="PTHR43280:SF34">
    <property type="entry name" value="ARAC-FAMILY TRANSCRIPTIONAL REGULATOR"/>
    <property type="match status" value="1"/>
</dbReference>
<dbReference type="Pfam" id="PF12833">
    <property type="entry name" value="HTH_18"/>
    <property type="match status" value="1"/>
</dbReference>
<name>A0AAE7D7I5_9BACT</name>
<gene>
    <name evidence="5" type="ORF">HF329_13480</name>
</gene>
<keyword evidence="3" id="KW-0804">Transcription</keyword>
<dbReference type="Pfam" id="PF07883">
    <property type="entry name" value="Cupin_2"/>
    <property type="match status" value="1"/>
</dbReference>
<accession>A0AAE7D7I5</accession>
<dbReference type="PROSITE" id="PS01124">
    <property type="entry name" value="HTH_ARAC_FAMILY_2"/>
    <property type="match status" value="1"/>
</dbReference>
<dbReference type="GO" id="GO:0043565">
    <property type="term" value="F:sequence-specific DNA binding"/>
    <property type="evidence" value="ECO:0007669"/>
    <property type="project" value="InterPro"/>
</dbReference>
<dbReference type="InterPro" id="IPR014710">
    <property type="entry name" value="RmlC-like_jellyroll"/>
</dbReference>
<organism evidence="5 6">
    <name type="scientific">Chitinophaga oryzae</name>
    <dbReference type="NCBI Taxonomy" id="2725414"/>
    <lineage>
        <taxon>Bacteria</taxon>
        <taxon>Pseudomonadati</taxon>
        <taxon>Bacteroidota</taxon>
        <taxon>Chitinophagia</taxon>
        <taxon>Chitinophagales</taxon>
        <taxon>Chitinophagaceae</taxon>
        <taxon>Chitinophaga</taxon>
    </lineage>
</organism>
<dbReference type="PANTHER" id="PTHR43280">
    <property type="entry name" value="ARAC-FAMILY TRANSCRIPTIONAL REGULATOR"/>
    <property type="match status" value="1"/>
</dbReference>
<evidence type="ECO:0000259" key="4">
    <source>
        <dbReference type="PROSITE" id="PS01124"/>
    </source>
</evidence>
<dbReference type="InterPro" id="IPR020449">
    <property type="entry name" value="Tscrpt_reg_AraC-type_HTH"/>
</dbReference>
<protein>
    <submittedName>
        <fullName evidence="5">Helix-turn-helix domain-containing protein</fullName>
    </submittedName>
</protein>
<sequence length="296" mass="34299">MRLLKTEITPLINDVLHIDVRDQVFLWSPYHTQPSFHAHPELELVFVLEGFGKRIIGNKMEPFEAGDMVFVGSNVPHLWLSDPVFYEEGSSLRSKVIVTYIHPKIFNQVFDLIKEFEGIREMIRQSSKGIRIFGETREIIAEKLLSLSAVEGFEKVNGLLQVMNLISVSDEKEFIVNNYETDHYDDVYPDRLVDVIKFLKDNLHEPITLRQVADIACMTEQSFCRFFKKRTQKNFTRFLSDLRVVHACHLLVRSDNAIEEIASQCGYGSASHFCKVFKEYTGVSPFRYKTSANEHR</sequence>
<feature type="domain" description="HTH araC/xylS-type" evidence="4">
    <location>
        <begin position="193"/>
        <end position="291"/>
    </location>
</feature>
<evidence type="ECO:0000313" key="5">
    <source>
        <dbReference type="EMBL" id="QJB32281.1"/>
    </source>
</evidence>
<dbReference type="InterPro" id="IPR018060">
    <property type="entry name" value="HTH_AraC"/>
</dbReference>
<dbReference type="GO" id="GO:0003700">
    <property type="term" value="F:DNA-binding transcription factor activity"/>
    <property type="evidence" value="ECO:0007669"/>
    <property type="project" value="InterPro"/>
</dbReference>
<dbReference type="Gene3D" id="2.60.120.10">
    <property type="entry name" value="Jelly Rolls"/>
    <property type="match status" value="1"/>
</dbReference>
<evidence type="ECO:0000256" key="3">
    <source>
        <dbReference type="ARBA" id="ARBA00023163"/>
    </source>
</evidence>
<dbReference type="SMART" id="SM00342">
    <property type="entry name" value="HTH_ARAC"/>
    <property type="match status" value="1"/>
</dbReference>
<keyword evidence="1" id="KW-0805">Transcription regulation</keyword>
<dbReference type="Proteomes" id="UP000502421">
    <property type="component" value="Chromosome"/>
</dbReference>
<evidence type="ECO:0000313" key="6">
    <source>
        <dbReference type="Proteomes" id="UP000502421"/>
    </source>
</evidence>
<reference evidence="6" key="1">
    <citation type="submission" date="2020-04" db="EMBL/GenBank/DDBJ databases">
        <authorList>
            <person name="Kittiwongwattana C."/>
        </authorList>
    </citation>
    <scope>NUCLEOTIDE SEQUENCE [LARGE SCALE GENOMIC DNA]</scope>
    <source>
        <strain evidence="6">1310</strain>
    </source>
</reference>
<proteinExistence type="predicted"/>
<dbReference type="SUPFAM" id="SSF51182">
    <property type="entry name" value="RmlC-like cupins"/>
    <property type="match status" value="1"/>
</dbReference>
<keyword evidence="2" id="KW-0238">DNA-binding</keyword>
<evidence type="ECO:0000256" key="1">
    <source>
        <dbReference type="ARBA" id="ARBA00023015"/>
    </source>
</evidence>
<dbReference type="InterPro" id="IPR011051">
    <property type="entry name" value="RmlC_Cupin_sf"/>
</dbReference>
<dbReference type="InterPro" id="IPR013096">
    <property type="entry name" value="Cupin_2"/>
</dbReference>
<dbReference type="InterPro" id="IPR018062">
    <property type="entry name" value="HTH_AraC-typ_CS"/>
</dbReference>
<dbReference type="PROSITE" id="PS00041">
    <property type="entry name" value="HTH_ARAC_FAMILY_1"/>
    <property type="match status" value="1"/>
</dbReference>
<dbReference type="EMBL" id="CP051205">
    <property type="protein sequence ID" value="QJB32281.1"/>
    <property type="molecule type" value="Genomic_DNA"/>
</dbReference>
<evidence type="ECO:0000256" key="2">
    <source>
        <dbReference type="ARBA" id="ARBA00023125"/>
    </source>
</evidence>
<dbReference type="InterPro" id="IPR009057">
    <property type="entry name" value="Homeodomain-like_sf"/>
</dbReference>
<dbReference type="SUPFAM" id="SSF46689">
    <property type="entry name" value="Homeodomain-like"/>
    <property type="match status" value="2"/>
</dbReference>